<gene>
    <name evidence="1" type="ORF">METZ01_LOCUS175097</name>
</gene>
<reference evidence="1" key="1">
    <citation type="submission" date="2018-05" db="EMBL/GenBank/DDBJ databases">
        <authorList>
            <person name="Lanie J.A."/>
            <person name="Ng W.-L."/>
            <person name="Kazmierczak K.M."/>
            <person name="Andrzejewski T.M."/>
            <person name="Davidsen T.M."/>
            <person name="Wayne K.J."/>
            <person name="Tettelin H."/>
            <person name="Glass J.I."/>
            <person name="Rusch D."/>
            <person name="Podicherti R."/>
            <person name="Tsui H.-C.T."/>
            <person name="Winkler M.E."/>
        </authorList>
    </citation>
    <scope>NUCLEOTIDE SEQUENCE</scope>
</reference>
<protein>
    <submittedName>
        <fullName evidence="1">Uncharacterized protein</fullName>
    </submittedName>
</protein>
<proteinExistence type="predicted"/>
<evidence type="ECO:0000313" key="1">
    <source>
        <dbReference type="EMBL" id="SVB22243.1"/>
    </source>
</evidence>
<accession>A0A382CAH1</accession>
<name>A0A382CAH1_9ZZZZ</name>
<dbReference type="AlphaFoldDB" id="A0A382CAH1"/>
<organism evidence="1">
    <name type="scientific">marine metagenome</name>
    <dbReference type="NCBI Taxonomy" id="408172"/>
    <lineage>
        <taxon>unclassified sequences</taxon>
        <taxon>metagenomes</taxon>
        <taxon>ecological metagenomes</taxon>
    </lineage>
</organism>
<sequence>MEVLTLLMLLKQTYCREIIYPKNLPK</sequence>
<dbReference type="EMBL" id="UINC01033255">
    <property type="protein sequence ID" value="SVB22243.1"/>
    <property type="molecule type" value="Genomic_DNA"/>
</dbReference>